<dbReference type="InterPro" id="IPR013787">
    <property type="entry name" value="S100_Ca-bd_sub"/>
</dbReference>
<dbReference type="InterPro" id="IPR001751">
    <property type="entry name" value="S100/CaBP7/8-like_CS"/>
</dbReference>
<dbReference type="AlphaFoldDB" id="A0A3Q3XD20"/>
<dbReference type="Ensembl" id="ENSMMOT00000029492.1">
    <property type="protein sequence ID" value="ENSMMOP00000029003.1"/>
    <property type="gene ID" value="ENSMMOG00000021886.1"/>
</dbReference>
<dbReference type="InterPro" id="IPR018247">
    <property type="entry name" value="EF_Hand_1_Ca_BS"/>
</dbReference>
<dbReference type="Pfam" id="PF00036">
    <property type="entry name" value="EF-hand_1"/>
    <property type="match status" value="1"/>
</dbReference>
<dbReference type="PROSITE" id="PS00303">
    <property type="entry name" value="S100_CABP"/>
    <property type="match status" value="1"/>
</dbReference>
<protein>
    <recommendedName>
        <fullName evidence="5">Protein S100</fullName>
    </recommendedName>
    <alternativeName>
        <fullName evidence="5">S100 calcium-binding protein</fullName>
    </alternativeName>
</protein>
<dbReference type="PROSITE" id="PS50222">
    <property type="entry name" value="EF_HAND_2"/>
    <property type="match status" value="1"/>
</dbReference>
<dbReference type="PANTHER" id="PTHR11639:SF134">
    <property type="entry name" value="PROTEIN S100-A1-RELATED"/>
    <property type="match status" value="1"/>
</dbReference>
<dbReference type="SMART" id="SM01394">
    <property type="entry name" value="S_100"/>
    <property type="match status" value="1"/>
</dbReference>
<keyword evidence="4 5" id="KW-0106">Calcium</keyword>
<dbReference type="SUPFAM" id="SSF47473">
    <property type="entry name" value="EF-hand"/>
    <property type="match status" value="1"/>
</dbReference>
<organism evidence="7 8">
    <name type="scientific">Mola mola</name>
    <name type="common">Ocean sunfish</name>
    <name type="synonym">Tetraodon mola</name>
    <dbReference type="NCBI Taxonomy" id="94237"/>
    <lineage>
        <taxon>Eukaryota</taxon>
        <taxon>Metazoa</taxon>
        <taxon>Chordata</taxon>
        <taxon>Craniata</taxon>
        <taxon>Vertebrata</taxon>
        <taxon>Euteleostomi</taxon>
        <taxon>Actinopterygii</taxon>
        <taxon>Neopterygii</taxon>
        <taxon>Teleostei</taxon>
        <taxon>Neoteleostei</taxon>
        <taxon>Acanthomorphata</taxon>
        <taxon>Eupercaria</taxon>
        <taxon>Tetraodontiformes</taxon>
        <taxon>Molidae</taxon>
        <taxon>Mola</taxon>
    </lineage>
</organism>
<sequence length="107" mass="11902">VSATMTDLVKVMFELKSLFDKYAGKDGDPSSLSKPELAQLLQIDSTKDEVSTKDGTIFHQESQLMDKFFSDLDSDKDGVVNFQEFVVLVATLCTLMLTNTYFQSGNC</sequence>
<dbReference type="STRING" id="94237.ENSMMOP00000029003"/>
<dbReference type="PANTHER" id="PTHR11639">
    <property type="entry name" value="S100 CALCIUM-BINDING PROTEIN"/>
    <property type="match status" value="1"/>
</dbReference>
<proteinExistence type="inferred from homology"/>
<dbReference type="GO" id="GO:0048306">
    <property type="term" value="F:calcium-dependent protein binding"/>
    <property type="evidence" value="ECO:0007669"/>
    <property type="project" value="TreeGrafter"/>
</dbReference>
<evidence type="ECO:0000256" key="4">
    <source>
        <dbReference type="ARBA" id="ARBA00022837"/>
    </source>
</evidence>
<dbReference type="CDD" id="cd00213">
    <property type="entry name" value="S-100"/>
    <property type="match status" value="1"/>
</dbReference>
<dbReference type="OMA" id="HILLIHF"/>
<accession>A0A3Q3XD20</accession>
<feature type="domain" description="EF-hand" evidence="6">
    <location>
        <begin position="60"/>
        <end position="95"/>
    </location>
</feature>
<keyword evidence="8" id="KW-1185">Reference proteome</keyword>
<dbReference type="PROSITE" id="PS00018">
    <property type="entry name" value="EF_HAND_1"/>
    <property type="match status" value="1"/>
</dbReference>
<dbReference type="GO" id="GO:0005509">
    <property type="term" value="F:calcium ion binding"/>
    <property type="evidence" value="ECO:0007669"/>
    <property type="project" value="InterPro"/>
</dbReference>
<dbReference type="Pfam" id="PF01023">
    <property type="entry name" value="S_100"/>
    <property type="match status" value="1"/>
</dbReference>
<evidence type="ECO:0000256" key="2">
    <source>
        <dbReference type="ARBA" id="ARBA00022723"/>
    </source>
</evidence>
<comment type="similarity">
    <text evidence="1 5">Belongs to the S-100 family.</text>
</comment>
<reference evidence="7" key="2">
    <citation type="submission" date="2025-09" db="UniProtKB">
        <authorList>
            <consortium name="Ensembl"/>
        </authorList>
    </citation>
    <scope>IDENTIFICATION</scope>
</reference>
<dbReference type="Gene3D" id="1.10.238.10">
    <property type="entry name" value="EF-hand"/>
    <property type="match status" value="1"/>
</dbReference>
<dbReference type="Proteomes" id="UP000261620">
    <property type="component" value="Unplaced"/>
</dbReference>
<evidence type="ECO:0000256" key="1">
    <source>
        <dbReference type="ARBA" id="ARBA00007323"/>
    </source>
</evidence>
<evidence type="ECO:0000259" key="6">
    <source>
        <dbReference type="PROSITE" id="PS50222"/>
    </source>
</evidence>
<dbReference type="InterPro" id="IPR002048">
    <property type="entry name" value="EF_hand_dom"/>
</dbReference>
<dbReference type="SMART" id="SM00054">
    <property type="entry name" value="EFh"/>
    <property type="match status" value="1"/>
</dbReference>
<dbReference type="InterPro" id="IPR034325">
    <property type="entry name" value="S-100_dom"/>
</dbReference>
<evidence type="ECO:0000256" key="3">
    <source>
        <dbReference type="ARBA" id="ARBA00022737"/>
    </source>
</evidence>
<keyword evidence="2 5" id="KW-0479">Metal-binding</keyword>
<evidence type="ECO:0000313" key="8">
    <source>
        <dbReference type="Proteomes" id="UP000261620"/>
    </source>
</evidence>
<evidence type="ECO:0000313" key="7">
    <source>
        <dbReference type="Ensembl" id="ENSMMOP00000029003.1"/>
    </source>
</evidence>
<evidence type="ECO:0000256" key="5">
    <source>
        <dbReference type="RuleBase" id="RU361184"/>
    </source>
</evidence>
<keyword evidence="3" id="KW-0677">Repeat</keyword>
<dbReference type="GO" id="GO:0046914">
    <property type="term" value="F:transition metal ion binding"/>
    <property type="evidence" value="ECO:0007669"/>
    <property type="project" value="InterPro"/>
</dbReference>
<name>A0A3Q3XD20_MOLML</name>
<dbReference type="InterPro" id="IPR011992">
    <property type="entry name" value="EF-hand-dom_pair"/>
</dbReference>
<reference evidence="7" key="1">
    <citation type="submission" date="2025-08" db="UniProtKB">
        <authorList>
            <consortium name="Ensembl"/>
        </authorList>
    </citation>
    <scope>IDENTIFICATION</scope>
</reference>